<dbReference type="PROSITE" id="PS50943">
    <property type="entry name" value="HTH_CROC1"/>
    <property type="match status" value="1"/>
</dbReference>
<feature type="domain" description="HTH cro/C1-type" evidence="2">
    <location>
        <begin position="20"/>
        <end position="74"/>
    </location>
</feature>
<dbReference type="GO" id="GO:0003677">
    <property type="term" value="F:DNA binding"/>
    <property type="evidence" value="ECO:0007669"/>
    <property type="project" value="InterPro"/>
</dbReference>
<evidence type="ECO:0000313" key="4">
    <source>
        <dbReference type="Proteomes" id="UP000234331"/>
    </source>
</evidence>
<evidence type="ECO:0000313" key="3">
    <source>
        <dbReference type="EMBL" id="SNQ49820.1"/>
    </source>
</evidence>
<dbReference type="Pfam" id="PF01381">
    <property type="entry name" value="HTH_3"/>
    <property type="match status" value="1"/>
</dbReference>
<dbReference type="Proteomes" id="UP000234331">
    <property type="component" value="Unassembled WGS sequence"/>
</dbReference>
<accession>A0A2I2KVX9</accession>
<name>A0A2I2KVX9_9ACTN</name>
<dbReference type="EMBL" id="FZMO01000312">
    <property type="protein sequence ID" value="SNQ49820.1"/>
    <property type="molecule type" value="Genomic_DNA"/>
</dbReference>
<dbReference type="SMART" id="SM00530">
    <property type="entry name" value="HTH_XRE"/>
    <property type="match status" value="1"/>
</dbReference>
<dbReference type="AlphaFoldDB" id="A0A2I2KVX9"/>
<dbReference type="CDD" id="cd00093">
    <property type="entry name" value="HTH_XRE"/>
    <property type="match status" value="1"/>
</dbReference>
<sequence length="285" mass="29172">MTMAGRVEVPLLRRLVGQALRRRRLTQGRTLRDVADAARVSMPYLSEIERGLKEASSEVLAAICRALHVRLADLLDEVRQELARIEPEIVPAGVPVAPPARGAAGTGVAGRTAAGASFAADDGVVPPRAAAGFLGEPRRRTAAVVGESGLQAAPTGALVISPLVGPHAGGAVTGGVWLGGATAGGPMTAGPRTVGSVRVLEAPADLGRCARYQAVLGIGRVVVPAGPRSPGTRAVGTWVDGTWPGMAGSAAGRTRDLGRRRGRASWRPGDLSRRAARTAASPARV</sequence>
<keyword evidence="4" id="KW-1185">Reference proteome</keyword>
<evidence type="ECO:0000256" key="1">
    <source>
        <dbReference type="SAM" id="MobiDB-lite"/>
    </source>
</evidence>
<dbReference type="InterPro" id="IPR010982">
    <property type="entry name" value="Lambda_DNA-bd_dom_sf"/>
</dbReference>
<dbReference type="Gene3D" id="1.10.260.40">
    <property type="entry name" value="lambda repressor-like DNA-binding domains"/>
    <property type="match status" value="1"/>
</dbReference>
<dbReference type="SUPFAM" id="SSF47413">
    <property type="entry name" value="lambda repressor-like DNA-binding domains"/>
    <property type="match status" value="1"/>
</dbReference>
<gene>
    <name evidence="3" type="ORF">FRACA_380011</name>
</gene>
<organism evidence="3 4">
    <name type="scientific">Frankia canadensis</name>
    <dbReference type="NCBI Taxonomy" id="1836972"/>
    <lineage>
        <taxon>Bacteria</taxon>
        <taxon>Bacillati</taxon>
        <taxon>Actinomycetota</taxon>
        <taxon>Actinomycetes</taxon>
        <taxon>Frankiales</taxon>
        <taxon>Frankiaceae</taxon>
        <taxon>Frankia</taxon>
    </lineage>
</organism>
<feature type="region of interest" description="Disordered" evidence="1">
    <location>
        <begin position="245"/>
        <end position="285"/>
    </location>
</feature>
<reference evidence="3 4" key="1">
    <citation type="submission" date="2017-06" db="EMBL/GenBank/DDBJ databases">
        <authorList>
            <person name="Kim H.J."/>
            <person name="Triplett B.A."/>
        </authorList>
    </citation>
    <scope>NUCLEOTIDE SEQUENCE [LARGE SCALE GENOMIC DNA]</scope>
    <source>
        <strain evidence="3">FRACA_ARgP5</strain>
    </source>
</reference>
<protein>
    <submittedName>
        <fullName evidence="3">Helix-turn-helix protein</fullName>
    </submittedName>
</protein>
<proteinExistence type="predicted"/>
<dbReference type="InterPro" id="IPR001387">
    <property type="entry name" value="Cro/C1-type_HTH"/>
</dbReference>
<evidence type="ECO:0000259" key="2">
    <source>
        <dbReference type="PROSITE" id="PS50943"/>
    </source>
</evidence>